<reference evidence="2" key="1">
    <citation type="submission" date="2019-02" db="EMBL/GenBank/DDBJ databases">
        <authorList>
            <person name="Gruber-Vodicka R. H."/>
            <person name="Seah K. B. B."/>
        </authorList>
    </citation>
    <scope>NUCLEOTIDE SEQUENCE</scope>
    <source>
        <strain evidence="4">BECK_SA2B12</strain>
        <strain evidence="2">BECK_SA2B15</strain>
        <strain evidence="3">BECK_SA2B20</strain>
    </source>
</reference>
<feature type="transmembrane region" description="Helical" evidence="1">
    <location>
        <begin position="26"/>
        <end position="46"/>
    </location>
</feature>
<name>A0A450UNN0_9GAMM</name>
<proteinExistence type="predicted"/>
<feature type="transmembrane region" description="Helical" evidence="1">
    <location>
        <begin position="58"/>
        <end position="83"/>
    </location>
</feature>
<dbReference type="EMBL" id="CAADFI010000076">
    <property type="protein sequence ID" value="VFJ95453.1"/>
    <property type="molecule type" value="Genomic_DNA"/>
</dbReference>
<dbReference type="EMBL" id="CAADFJ010000068">
    <property type="protein sequence ID" value="VFK01532.1"/>
    <property type="molecule type" value="Genomic_DNA"/>
</dbReference>
<evidence type="ECO:0000256" key="1">
    <source>
        <dbReference type="SAM" id="Phobius"/>
    </source>
</evidence>
<evidence type="ECO:0000313" key="4">
    <source>
        <dbReference type="EMBL" id="VFK01532.1"/>
    </source>
</evidence>
<keyword evidence="1" id="KW-0472">Membrane</keyword>
<organism evidence="2">
    <name type="scientific">Candidatus Kentrum eta</name>
    <dbReference type="NCBI Taxonomy" id="2126337"/>
    <lineage>
        <taxon>Bacteria</taxon>
        <taxon>Pseudomonadati</taxon>
        <taxon>Pseudomonadota</taxon>
        <taxon>Gammaproteobacteria</taxon>
        <taxon>Candidatus Kentrum</taxon>
    </lineage>
</organism>
<keyword evidence="1" id="KW-1133">Transmembrane helix</keyword>
<protein>
    <submittedName>
        <fullName evidence="2">Uncharacterized protein</fullName>
    </submittedName>
</protein>
<dbReference type="EMBL" id="CAADFG010000066">
    <property type="protein sequence ID" value="VFJ94119.1"/>
    <property type="molecule type" value="Genomic_DNA"/>
</dbReference>
<evidence type="ECO:0000313" key="3">
    <source>
        <dbReference type="EMBL" id="VFJ95453.1"/>
    </source>
</evidence>
<evidence type="ECO:0000313" key="2">
    <source>
        <dbReference type="EMBL" id="VFJ94119.1"/>
    </source>
</evidence>
<gene>
    <name evidence="2" type="ORF">BECKH772A_GA0070896_1006611</name>
    <name evidence="3" type="ORF">BECKH772B_GA0070898_1007610</name>
    <name evidence="4" type="ORF">BECKH772C_GA0070978_1006811</name>
</gene>
<keyword evidence="1" id="KW-0812">Transmembrane</keyword>
<dbReference type="AlphaFoldDB" id="A0A450UNN0"/>
<sequence length="86" mass="9340">MVGAIAVTGIYLLIGLFLNENTSFPIPFTLCALSSIVSVMIFVAVSEFVMEKEQPSNLALPVSIMMYAVGVFLPLASVTWLAWEII</sequence>
<accession>A0A450UNN0</accession>